<feature type="domain" description="Transglutaminase-like" evidence="1">
    <location>
        <begin position="33"/>
        <end position="137"/>
    </location>
</feature>
<proteinExistence type="predicted"/>
<dbReference type="PANTHER" id="PTHR33490">
    <property type="entry name" value="BLR5614 PROTEIN-RELATED"/>
    <property type="match status" value="1"/>
</dbReference>
<gene>
    <name evidence="2" type="ORF">MUG09_01345</name>
</gene>
<dbReference type="InterPro" id="IPR038765">
    <property type="entry name" value="Papain-like_cys_pep_sf"/>
</dbReference>
<dbReference type="EMBL" id="CP094929">
    <property type="protein sequence ID" value="UOM51416.1"/>
    <property type="molecule type" value="Genomic_DNA"/>
</dbReference>
<evidence type="ECO:0000259" key="1">
    <source>
        <dbReference type="Pfam" id="PF01841"/>
    </source>
</evidence>
<dbReference type="Pfam" id="PF01841">
    <property type="entry name" value="Transglut_core"/>
    <property type="match status" value="1"/>
</dbReference>
<organism evidence="2 3">
    <name type="scientific">Sphaerochaeta associata</name>
    <dbReference type="NCBI Taxonomy" id="1129264"/>
    <lineage>
        <taxon>Bacteria</taxon>
        <taxon>Pseudomonadati</taxon>
        <taxon>Spirochaetota</taxon>
        <taxon>Spirochaetia</taxon>
        <taxon>Spirochaetales</taxon>
        <taxon>Sphaerochaetaceae</taxon>
        <taxon>Sphaerochaeta</taxon>
    </lineage>
</organism>
<sequence>MQTIHSAHYLQPTALLDFDNIAIRHLLHQRGWANLESVYDRVEAVYQYVKDEVLYGYCPDFQIPASKVLKQGMGSNLDKTILLMALLRALGIPCRVQADLIDKVIHRGLLGWLAYKLCPPDIYHTAMQMFYNGRWLTIEGYAVDRFYLGELQAMFPDYSGSFYGYGIAVLNFRNPPTRWEGGQTSIQAKAFVCELGLFDDPDTLFQAHPEIHKRSRTRLYQRVLRPRLNKRIAALRGNRTPLASGFVEPRLQELSDLKRS</sequence>
<dbReference type="RefSeq" id="WP_244772785.1">
    <property type="nucleotide sequence ID" value="NZ_CP094929.1"/>
</dbReference>
<keyword evidence="3" id="KW-1185">Reference proteome</keyword>
<accession>A0ABY4DBB2</accession>
<evidence type="ECO:0000313" key="3">
    <source>
        <dbReference type="Proteomes" id="UP000829708"/>
    </source>
</evidence>
<name>A0ABY4DBB2_9SPIR</name>
<dbReference type="Gene3D" id="3.10.620.30">
    <property type="match status" value="1"/>
</dbReference>
<dbReference type="Proteomes" id="UP000829708">
    <property type="component" value="Chromosome"/>
</dbReference>
<dbReference type="InterPro" id="IPR002931">
    <property type="entry name" value="Transglutaminase-like"/>
</dbReference>
<dbReference type="SUPFAM" id="SSF54001">
    <property type="entry name" value="Cysteine proteinases"/>
    <property type="match status" value="1"/>
</dbReference>
<evidence type="ECO:0000313" key="2">
    <source>
        <dbReference type="EMBL" id="UOM51416.1"/>
    </source>
</evidence>
<protein>
    <submittedName>
        <fullName evidence="2">Transglutaminase</fullName>
    </submittedName>
</protein>
<reference evidence="3" key="1">
    <citation type="journal article" date="2024" name="J Bioinform Genom">
        <title>Complete genome sequence of the type strain bacterium Sphaerochaeta associata GLS2t (VKM B-2742)t.</title>
        <authorList>
            <person name="Troshina O.Y."/>
            <person name="Tepeeva A.N."/>
            <person name="Arzamasceva V.O."/>
            <person name="Whitman W.B."/>
            <person name="Varghese N."/>
            <person name="Shapiro N."/>
            <person name="Woyke T."/>
            <person name="Kripides N.C."/>
            <person name="Vasilenko O.V."/>
        </authorList>
    </citation>
    <scope>NUCLEOTIDE SEQUENCE [LARGE SCALE GENOMIC DNA]</scope>
    <source>
        <strain evidence="3">GLS2T</strain>
    </source>
</reference>